<dbReference type="Pfam" id="PF00069">
    <property type="entry name" value="Pkinase"/>
    <property type="match status" value="1"/>
</dbReference>
<dbReference type="InterPro" id="IPR011009">
    <property type="entry name" value="Kinase-like_dom_sf"/>
</dbReference>
<dbReference type="GO" id="GO:0035556">
    <property type="term" value="P:intracellular signal transduction"/>
    <property type="evidence" value="ECO:0007669"/>
    <property type="project" value="TreeGrafter"/>
</dbReference>
<reference evidence="7 8" key="1">
    <citation type="submission" date="2023-10" db="EMBL/GenBank/DDBJ databases">
        <authorList>
            <person name="Maclean D."/>
            <person name="Macfadyen A."/>
        </authorList>
    </citation>
    <scope>NUCLEOTIDE SEQUENCE [LARGE SCALE GENOMIC DNA]</scope>
</reference>
<keyword evidence="1" id="KW-0723">Serine/threonine-protein kinase</keyword>
<keyword evidence="3" id="KW-0547">Nucleotide-binding</keyword>
<organism evidence="7 8">
    <name type="scientific">Coccomyxa viridis</name>
    <dbReference type="NCBI Taxonomy" id="1274662"/>
    <lineage>
        <taxon>Eukaryota</taxon>
        <taxon>Viridiplantae</taxon>
        <taxon>Chlorophyta</taxon>
        <taxon>core chlorophytes</taxon>
        <taxon>Trebouxiophyceae</taxon>
        <taxon>Trebouxiophyceae incertae sedis</taxon>
        <taxon>Coccomyxaceae</taxon>
        <taxon>Coccomyxa</taxon>
    </lineage>
</organism>
<dbReference type="InterPro" id="IPR000719">
    <property type="entry name" value="Prot_kinase_dom"/>
</dbReference>
<keyword evidence="2" id="KW-0808">Transferase</keyword>
<name>A0AAV1I1P5_9CHLO</name>
<proteinExistence type="predicted"/>
<gene>
    <name evidence="7" type="ORF">CVIRNUC_003575</name>
</gene>
<keyword evidence="8" id="KW-1185">Reference proteome</keyword>
<evidence type="ECO:0000313" key="8">
    <source>
        <dbReference type="Proteomes" id="UP001314263"/>
    </source>
</evidence>
<dbReference type="GO" id="GO:0004674">
    <property type="term" value="F:protein serine/threonine kinase activity"/>
    <property type="evidence" value="ECO:0007669"/>
    <property type="project" value="UniProtKB-KW"/>
</dbReference>
<feature type="domain" description="Protein kinase" evidence="6">
    <location>
        <begin position="23"/>
        <end position="269"/>
    </location>
</feature>
<keyword evidence="5" id="KW-0067">ATP-binding</keyword>
<comment type="caution">
    <text evidence="7">The sequence shown here is derived from an EMBL/GenBank/DDBJ whole genome shotgun (WGS) entry which is preliminary data.</text>
</comment>
<dbReference type="PANTHER" id="PTHR24346">
    <property type="entry name" value="MAP/MICROTUBULE AFFINITY-REGULATING KINASE"/>
    <property type="match status" value="1"/>
</dbReference>
<dbReference type="Proteomes" id="UP001314263">
    <property type="component" value="Unassembled WGS sequence"/>
</dbReference>
<dbReference type="GO" id="GO:0005524">
    <property type="term" value="F:ATP binding"/>
    <property type="evidence" value="ECO:0007669"/>
    <property type="project" value="UniProtKB-KW"/>
</dbReference>
<dbReference type="Gene3D" id="1.10.510.10">
    <property type="entry name" value="Transferase(Phosphotransferase) domain 1"/>
    <property type="match status" value="1"/>
</dbReference>
<accession>A0AAV1I1P5</accession>
<evidence type="ECO:0000256" key="1">
    <source>
        <dbReference type="ARBA" id="ARBA00022527"/>
    </source>
</evidence>
<dbReference type="AlphaFoldDB" id="A0AAV1I1P5"/>
<evidence type="ECO:0000259" key="6">
    <source>
        <dbReference type="PROSITE" id="PS50011"/>
    </source>
</evidence>
<dbReference type="PANTHER" id="PTHR24346:SF82">
    <property type="entry name" value="KP78A-RELATED"/>
    <property type="match status" value="1"/>
</dbReference>
<evidence type="ECO:0000313" key="7">
    <source>
        <dbReference type="EMBL" id="CAK0768545.1"/>
    </source>
</evidence>
<evidence type="ECO:0000256" key="3">
    <source>
        <dbReference type="ARBA" id="ARBA00022741"/>
    </source>
</evidence>
<evidence type="ECO:0000256" key="4">
    <source>
        <dbReference type="ARBA" id="ARBA00022777"/>
    </source>
</evidence>
<evidence type="ECO:0000256" key="2">
    <source>
        <dbReference type="ARBA" id="ARBA00022679"/>
    </source>
</evidence>
<dbReference type="SUPFAM" id="SSF56112">
    <property type="entry name" value="Protein kinase-like (PK-like)"/>
    <property type="match status" value="1"/>
</dbReference>
<dbReference type="PROSITE" id="PS50011">
    <property type="entry name" value="PROTEIN_KINASE_DOM"/>
    <property type="match status" value="1"/>
</dbReference>
<keyword evidence="4" id="KW-0418">Kinase</keyword>
<dbReference type="GO" id="GO:0005737">
    <property type="term" value="C:cytoplasm"/>
    <property type="evidence" value="ECO:0007669"/>
    <property type="project" value="TreeGrafter"/>
</dbReference>
<evidence type="ECO:0000256" key="5">
    <source>
        <dbReference type="ARBA" id="ARBA00022840"/>
    </source>
</evidence>
<sequence length="842" mass="85861">MANSVVQEYNSLLQKSRAIVGDYHVDALLARGTLGLTVQATHCDGTRVVIKLIARGSPVSSYRGIIGRMVSCQQALSHPYVVRLVEVFVTKDYLAVASEFVEGDSVSDYLTSPENRTTARCRALFQQLILAIEYCHSRKIAIRSLKTDALLLDHEARDSPALKISYFGYAKHDNSVAMTIATPLLYAAPEVLGYDRYDPKAADMWSCGAILCDMFTGSTPNLARLDWNVNAVLARLDMPDGAKNVLARLMIPVPAQRATALQILQDPWVMQDLTSDMVQMNDIARQHSPNTMDMAAFCHDLEIKLDEASEGSLFVKDIVAQELSYANIDSNLTLNHGLTTGSICLSIGTVNLLTPSFGSIITIAGSTDGKTAMYAPYCTVTQNLSVIGTSLSNVLNCSGPYASIAGTLSNPGIFLGANASVTGTLTSTLLTCLNASVSGTTSSALLSGAAMTLTGSAAIGNSLLVGSLLSSYTLSGTYLGLNGSAAVAGSLTATTVTALNLVGTTLSITGSATAAMAMVSNSLQGTYLSIASSGTIANSLTVGSTVASYTISGTTLALSGNASVLGTVTAALHSGAAMSLSGGAVVGGNLTVGSAVSAYTLSGTYLALTGNASMSGTVTAALHNGGAMSLSGSAVIGASVSVGSACSAYTLSGTTLSIAGTASVSGAVIIGGSLALGTVLQVRNQYGTVSLQTPGSTSTYNLTVPPAPPPSSSVPYVDGTGSITWNGIPISTVYYQAAAITNAKLWVTSGATANGTLTVYPTSNNTATGTALFGTILSVSAVVATNTTTVNSVQMCGLRSVSSDQRTLIFNIIQGNTTGLGGGAAFVAATSGSTLSVTLLGV</sequence>
<protein>
    <recommendedName>
        <fullName evidence="6">Protein kinase domain-containing protein</fullName>
    </recommendedName>
</protein>
<dbReference type="EMBL" id="CAUYUE010000004">
    <property type="protein sequence ID" value="CAK0768545.1"/>
    <property type="molecule type" value="Genomic_DNA"/>
</dbReference>